<keyword evidence="5 13" id="KW-0812">Transmembrane</keyword>
<evidence type="ECO:0000256" key="5">
    <source>
        <dbReference type="ARBA" id="ARBA00022692"/>
    </source>
</evidence>
<keyword evidence="12" id="KW-0129">CBS domain</keyword>
<evidence type="ECO:0000256" key="4">
    <source>
        <dbReference type="ARBA" id="ARBA00022670"/>
    </source>
</evidence>
<comment type="similarity">
    <text evidence="3">Belongs to the peptidase M50B family.</text>
</comment>
<dbReference type="Pfam" id="PF02163">
    <property type="entry name" value="Peptidase_M50"/>
    <property type="match status" value="1"/>
</dbReference>
<dbReference type="AlphaFoldDB" id="A0A5A5TF81"/>
<dbReference type="SMART" id="SM00116">
    <property type="entry name" value="CBS"/>
    <property type="match status" value="2"/>
</dbReference>
<dbReference type="GO" id="GO:0008237">
    <property type="term" value="F:metallopeptidase activity"/>
    <property type="evidence" value="ECO:0007669"/>
    <property type="project" value="UniProtKB-KW"/>
</dbReference>
<feature type="domain" description="CBS" evidence="14">
    <location>
        <begin position="240"/>
        <end position="299"/>
    </location>
</feature>
<reference evidence="15 16" key="1">
    <citation type="submission" date="2019-01" db="EMBL/GenBank/DDBJ databases">
        <title>Draft genome sequence of Dictyobacter sp. Uno17.</title>
        <authorList>
            <person name="Wang C.M."/>
            <person name="Zheng Y."/>
            <person name="Sakai Y."/>
            <person name="Abe K."/>
            <person name="Yokota A."/>
            <person name="Yabe S."/>
        </authorList>
    </citation>
    <scope>NUCLEOTIDE SEQUENCE [LARGE SCALE GENOMIC DNA]</scope>
    <source>
        <strain evidence="15 16">Uno17</strain>
    </source>
</reference>
<protein>
    <submittedName>
        <fullName evidence="15">Peptidase M50</fullName>
    </submittedName>
</protein>
<keyword evidence="4" id="KW-0645">Protease</keyword>
<keyword evidence="16" id="KW-1185">Reference proteome</keyword>
<dbReference type="InterPro" id="IPR046342">
    <property type="entry name" value="CBS_dom_sf"/>
</dbReference>
<evidence type="ECO:0000256" key="10">
    <source>
        <dbReference type="ARBA" id="ARBA00023049"/>
    </source>
</evidence>
<keyword evidence="10" id="KW-0482">Metalloprotease</keyword>
<comment type="subcellular location">
    <subcellularLocation>
        <location evidence="2">Membrane</location>
        <topology evidence="2">Multi-pass membrane protein</topology>
    </subcellularLocation>
</comment>
<dbReference type="SUPFAM" id="SSF54631">
    <property type="entry name" value="CBS-domain pair"/>
    <property type="match status" value="1"/>
</dbReference>
<evidence type="ECO:0000259" key="14">
    <source>
        <dbReference type="PROSITE" id="PS51371"/>
    </source>
</evidence>
<dbReference type="EMBL" id="BIXY01000064">
    <property type="protein sequence ID" value="GCF10231.1"/>
    <property type="molecule type" value="Genomic_DNA"/>
</dbReference>
<comment type="caution">
    <text evidence="15">The sequence shown here is derived from an EMBL/GenBank/DDBJ whole genome shotgun (WGS) entry which is preliminary data.</text>
</comment>
<feature type="transmembrane region" description="Helical" evidence="13">
    <location>
        <begin position="113"/>
        <end position="134"/>
    </location>
</feature>
<dbReference type="RefSeq" id="WP_149403124.1">
    <property type="nucleotide sequence ID" value="NZ_BIXY01000064.1"/>
</dbReference>
<dbReference type="Proteomes" id="UP000322530">
    <property type="component" value="Unassembled WGS sequence"/>
</dbReference>
<proteinExistence type="inferred from homology"/>
<organism evidence="15 16">
    <name type="scientific">Dictyobacter arantiisoli</name>
    <dbReference type="NCBI Taxonomy" id="2014874"/>
    <lineage>
        <taxon>Bacteria</taxon>
        <taxon>Bacillati</taxon>
        <taxon>Chloroflexota</taxon>
        <taxon>Ktedonobacteria</taxon>
        <taxon>Ktedonobacterales</taxon>
        <taxon>Dictyobacteraceae</taxon>
        <taxon>Dictyobacter</taxon>
    </lineage>
</organism>
<evidence type="ECO:0000313" key="16">
    <source>
        <dbReference type="Proteomes" id="UP000322530"/>
    </source>
</evidence>
<evidence type="ECO:0000256" key="8">
    <source>
        <dbReference type="ARBA" id="ARBA00022833"/>
    </source>
</evidence>
<dbReference type="PROSITE" id="PS51371">
    <property type="entry name" value="CBS"/>
    <property type="match status" value="1"/>
</dbReference>
<gene>
    <name evidence="15" type="ORF">KDI_37950</name>
</gene>
<feature type="transmembrane region" description="Helical" evidence="13">
    <location>
        <begin position="141"/>
        <end position="158"/>
    </location>
</feature>
<dbReference type="PANTHER" id="PTHR39188">
    <property type="entry name" value="MEMBRANE-ASSOCIATED ZINC METALLOPROTEASE M50B"/>
    <property type="match status" value="1"/>
</dbReference>
<dbReference type="GO" id="GO:0046872">
    <property type="term" value="F:metal ion binding"/>
    <property type="evidence" value="ECO:0007669"/>
    <property type="project" value="UniProtKB-KW"/>
</dbReference>
<dbReference type="InterPro" id="IPR000644">
    <property type="entry name" value="CBS_dom"/>
</dbReference>
<evidence type="ECO:0000256" key="11">
    <source>
        <dbReference type="ARBA" id="ARBA00023136"/>
    </source>
</evidence>
<evidence type="ECO:0000313" key="15">
    <source>
        <dbReference type="EMBL" id="GCF10231.1"/>
    </source>
</evidence>
<evidence type="ECO:0000256" key="3">
    <source>
        <dbReference type="ARBA" id="ARBA00007931"/>
    </source>
</evidence>
<evidence type="ECO:0000256" key="6">
    <source>
        <dbReference type="ARBA" id="ARBA00022723"/>
    </source>
</evidence>
<dbReference type="Gene3D" id="3.10.580.10">
    <property type="entry name" value="CBS-domain"/>
    <property type="match status" value="1"/>
</dbReference>
<comment type="cofactor">
    <cofactor evidence="1">
        <name>Zn(2+)</name>
        <dbReference type="ChEBI" id="CHEBI:29105"/>
    </cofactor>
</comment>
<sequence length="304" mass="33172">MARARGLHVNSITLFLFGGVSNIEQEPSAPDIEFQMAMVGPLISLALGGLSWLLLLIMGDKASPLSAILGYLALANVFLGVFNLIPGFPLDGGRVLHSIIWKLSGSVRAATRIATQVGQLIAYFFIFIGLLAFFRGNFLDGLWIGFIGWFLLSGAATANTQSMLETMFKGVLVGDVMNHSPAMAPANISVQKLVDEFLLPHGWRSVFIMQQDHLAGLIALSDIRHVPREQWNQTPVGMVMVPMERLHAVTAEQSLNDVLPLMVRQDLNQLPVVQEGRLVGSISRENIMSFVEIKRGLGLDQGNA</sequence>
<dbReference type="OrthoDB" id="9800627at2"/>
<dbReference type="GO" id="GO:0016020">
    <property type="term" value="C:membrane"/>
    <property type="evidence" value="ECO:0007669"/>
    <property type="project" value="UniProtKB-SubCell"/>
</dbReference>
<evidence type="ECO:0000256" key="12">
    <source>
        <dbReference type="PROSITE-ProRule" id="PRU00703"/>
    </source>
</evidence>
<dbReference type="GO" id="GO:0006508">
    <property type="term" value="P:proteolysis"/>
    <property type="evidence" value="ECO:0007669"/>
    <property type="project" value="UniProtKB-KW"/>
</dbReference>
<name>A0A5A5TF81_9CHLR</name>
<feature type="transmembrane region" description="Helical" evidence="13">
    <location>
        <begin position="65"/>
        <end position="85"/>
    </location>
</feature>
<feature type="transmembrane region" description="Helical" evidence="13">
    <location>
        <begin position="38"/>
        <end position="58"/>
    </location>
</feature>
<evidence type="ECO:0000256" key="13">
    <source>
        <dbReference type="SAM" id="Phobius"/>
    </source>
</evidence>
<keyword evidence="8" id="KW-0862">Zinc</keyword>
<evidence type="ECO:0000256" key="9">
    <source>
        <dbReference type="ARBA" id="ARBA00022989"/>
    </source>
</evidence>
<keyword evidence="7" id="KW-0378">Hydrolase</keyword>
<dbReference type="Pfam" id="PF00571">
    <property type="entry name" value="CBS"/>
    <property type="match status" value="2"/>
</dbReference>
<dbReference type="InterPro" id="IPR008915">
    <property type="entry name" value="Peptidase_M50"/>
</dbReference>
<accession>A0A5A5TF81</accession>
<evidence type="ECO:0000256" key="1">
    <source>
        <dbReference type="ARBA" id="ARBA00001947"/>
    </source>
</evidence>
<keyword evidence="9 13" id="KW-1133">Transmembrane helix</keyword>
<evidence type="ECO:0000256" key="2">
    <source>
        <dbReference type="ARBA" id="ARBA00004141"/>
    </source>
</evidence>
<evidence type="ECO:0000256" key="7">
    <source>
        <dbReference type="ARBA" id="ARBA00022801"/>
    </source>
</evidence>
<keyword evidence="6" id="KW-0479">Metal-binding</keyword>
<dbReference type="PANTHER" id="PTHR39188:SF3">
    <property type="entry name" value="STAGE IV SPORULATION PROTEIN FB"/>
    <property type="match status" value="1"/>
</dbReference>
<keyword evidence="11 13" id="KW-0472">Membrane</keyword>